<name>A0ACC2UNG9_9FUNG</name>
<dbReference type="Proteomes" id="UP001165960">
    <property type="component" value="Unassembled WGS sequence"/>
</dbReference>
<gene>
    <name evidence="1" type="ORF">DSO57_1020860</name>
</gene>
<proteinExistence type="predicted"/>
<comment type="caution">
    <text evidence="1">The sequence shown here is derived from an EMBL/GenBank/DDBJ whole genome shotgun (WGS) entry which is preliminary data.</text>
</comment>
<evidence type="ECO:0000313" key="2">
    <source>
        <dbReference type="Proteomes" id="UP001165960"/>
    </source>
</evidence>
<sequence>MLRELLLALHGHTGDVFIKEVVEVTPDQNVTLGKSTVLSKLVFKIDPKFSLIHPSERQVYDRLVQLGCYYFQLKEFSDLYSSKVDSYSLYINALKLGFANILEGYEELIVKVEDGFLSGKDFDYGSTTVSYLMGIFTHYRIIFPDLLIFLDSVLSEKNEML</sequence>
<protein>
    <submittedName>
        <fullName evidence="1">Uncharacterized protein</fullName>
    </submittedName>
</protein>
<keyword evidence="2" id="KW-1185">Reference proteome</keyword>
<reference evidence="1" key="1">
    <citation type="submission" date="2022-04" db="EMBL/GenBank/DDBJ databases">
        <title>Genome of the entomopathogenic fungus Entomophthora muscae.</title>
        <authorList>
            <person name="Elya C."/>
            <person name="Lovett B.R."/>
            <person name="Lee E."/>
            <person name="Macias A.M."/>
            <person name="Hajek A.E."/>
            <person name="De Bivort B.L."/>
            <person name="Kasson M.T."/>
            <person name="De Fine Licht H.H."/>
            <person name="Stajich J.E."/>
        </authorList>
    </citation>
    <scope>NUCLEOTIDE SEQUENCE</scope>
    <source>
        <strain evidence="1">Berkeley</strain>
    </source>
</reference>
<dbReference type="EMBL" id="QTSX02000099">
    <property type="protein sequence ID" value="KAJ9088674.1"/>
    <property type="molecule type" value="Genomic_DNA"/>
</dbReference>
<accession>A0ACC2UNG9</accession>
<evidence type="ECO:0000313" key="1">
    <source>
        <dbReference type="EMBL" id="KAJ9088674.1"/>
    </source>
</evidence>
<organism evidence="1 2">
    <name type="scientific">Entomophthora muscae</name>
    <dbReference type="NCBI Taxonomy" id="34485"/>
    <lineage>
        <taxon>Eukaryota</taxon>
        <taxon>Fungi</taxon>
        <taxon>Fungi incertae sedis</taxon>
        <taxon>Zoopagomycota</taxon>
        <taxon>Entomophthoromycotina</taxon>
        <taxon>Entomophthoromycetes</taxon>
        <taxon>Entomophthorales</taxon>
        <taxon>Entomophthoraceae</taxon>
        <taxon>Entomophthora</taxon>
    </lineage>
</organism>